<reference evidence="1 2" key="1">
    <citation type="submission" date="2016-01" db="EMBL/GenBank/DDBJ databases">
        <authorList>
            <person name="Brown R."/>
        </authorList>
    </citation>
    <scope>NUCLEOTIDE SEQUENCE [LARGE SCALE GENOMIC DNA]</scope>
    <source>
        <strain evidence="1">Sporomusa sphaeroides DSM 2875</strain>
    </source>
</reference>
<evidence type="ECO:0000313" key="1">
    <source>
        <dbReference type="EMBL" id="CVK18482.1"/>
    </source>
</evidence>
<evidence type="ECO:0000313" key="2">
    <source>
        <dbReference type="Proteomes" id="UP000245702"/>
    </source>
</evidence>
<keyword evidence="2" id="KW-1185">Reference proteome</keyword>
<dbReference type="Proteomes" id="UP000245702">
    <property type="component" value="Unassembled WGS sequence"/>
</dbReference>
<comment type="caution">
    <text evidence="1">The sequence shown here is derived from an EMBL/GenBank/DDBJ whole genome shotgun (WGS) entry which is preliminary data.</text>
</comment>
<proteinExistence type="predicted"/>
<name>A0ABM9W002_9FIRM</name>
<dbReference type="EMBL" id="FCOW01000004">
    <property type="protein sequence ID" value="CVK18482.1"/>
    <property type="molecule type" value="Genomic_DNA"/>
</dbReference>
<protein>
    <recommendedName>
        <fullName evidence="3">Zinc finger CHCC-type domain-containing protein</fullName>
    </recommendedName>
</protein>
<gene>
    <name evidence="1" type="ORF">SSPH_01120</name>
</gene>
<organism evidence="1 2">
    <name type="scientific">Sporomusa sphaeroides DSM 2875</name>
    <dbReference type="NCBI Taxonomy" id="1337886"/>
    <lineage>
        <taxon>Bacteria</taxon>
        <taxon>Bacillati</taxon>
        <taxon>Bacillota</taxon>
        <taxon>Negativicutes</taxon>
        <taxon>Selenomonadales</taxon>
        <taxon>Sporomusaceae</taxon>
        <taxon>Sporomusa</taxon>
    </lineage>
</organism>
<accession>A0ABM9W002</accession>
<sequence>MALTVDEHRCRVLDKIDTIGVEKVQMPGNKPAKWYLRFYTVLNEVIYCPYCGAKLEKEAGAGE</sequence>
<evidence type="ECO:0008006" key="3">
    <source>
        <dbReference type="Google" id="ProtNLM"/>
    </source>
</evidence>